<evidence type="ECO:0000313" key="1">
    <source>
        <dbReference type="EMBL" id="GAA3910244.1"/>
    </source>
</evidence>
<organism evidence="1 2">
    <name type="scientific">Halomonas cibimaris</name>
    <dbReference type="NCBI Taxonomy" id="657012"/>
    <lineage>
        <taxon>Bacteria</taxon>
        <taxon>Pseudomonadati</taxon>
        <taxon>Pseudomonadota</taxon>
        <taxon>Gammaproteobacteria</taxon>
        <taxon>Oceanospirillales</taxon>
        <taxon>Halomonadaceae</taxon>
        <taxon>Halomonas</taxon>
    </lineage>
</organism>
<dbReference type="InterPro" id="IPR013397">
    <property type="entry name" value="CRISPR-assoc_prot_Csy1"/>
</dbReference>
<dbReference type="EMBL" id="BAAAZT010000076">
    <property type="protein sequence ID" value="GAA3910244.1"/>
    <property type="molecule type" value="Genomic_DNA"/>
</dbReference>
<dbReference type="Pfam" id="PF09611">
    <property type="entry name" value="Cas_Csy1"/>
    <property type="match status" value="1"/>
</dbReference>
<accession>A0ABP7M152</accession>
<comment type="caution">
    <text evidence="1">The sequence shown here is derived from an EMBL/GenBank/DDBJ whole genome shotgun (WGS) entry which is preliminary data.</text>
</comment>
<dbReference type="Proteomes" id="UP001500133">
    <property type="component" value="Unassembled WGS sequence"/>
</dbReference>
<proteinExistence type="predicted"/>
<evidence type="ECO:0000313" key="2">
    <source>
        <dbReference type="Proteomes" id="UP001500133"/>
    </source>
</evidence>
<gene>
    <name evidence="1" type="ORF">GCM10022228_21470</name>
</gene>
<name>A0ABP7M152_9GAMM</name>
<protein>
    <submittedName>
        <fullName evidence="1">Uncharacterized protein</fullName>
    </submittedName>
</protein>
<reference evidence="2" key="1">
    <citation type="journal article" date="2019" name="Int. J. Syst. Evol. Microbiol.">
        <title>The Global Catalogue of Microorganisms (GCM) 10K type strain sequencing project: providing services to taxonomists for standard genome sequencing and annotation.</title>
        <authorList>
            <consortium name="The Broad Institute Genomics Platform"/>
            <consortium name="The Broad Institute Genome Sequencing Center for Infectious Disease"/>
            <person name="Wu L."/>
            <person name="Ma J."/>
        </authorList>
    </citation>
    <scope>NUCLEOTIDE SEQUENCE [LARGE SCALE GENOMIC DNA]</scope>
    <source>
        <strain evidence="2">JCM 16914</strain>
    </source>
</reference>
<keyword evidence="2" id="KW-1185">Reference proteome</keyword>
<sequence length="126" mass="14003">MEQRLEGRVGDIRQLMQEFIDDRLAGKLEKLPDDDPKRDALMEQFRSANWLEDAARRVGHLQVVTHALKATHPDAKGSSRYVEPSELPSLPWVGSHLLPTDFSGDVVGSAAALDVYKFRNYSGGVG</sequence>